<comment type="caution">
    <text evidence="2">The sequence shown here is derived from an EMBL/GenBank/DDBJ whole genome shotgun (WGS) entry which is preliminary data.</text>
</comment>
<keyword evidence="1" id="KW-0472">Membrane</keyword>
<dbReference type="Proteomes" id="UP001240164">
    <property type="component" value="Unassembled WGS sequence"/>
</dbReference>
<protein>
    <submittedName>
        <fullName evidence="2">Uncharacterized protein</fullName>
    </submittedName>
</protein>
<feature type="transmembrane region" description="Helical" evidence="1">
    <location>
        <begin position="12"/>
        <end position="32"/>
    </location>
</feature>
<reference evidence="2 3" key="1">
    <citation type="submission" date="2023-07" db="EMBL/GenBank/DDBJ databases">
        <title>Sorghum-associated microbial communities from plants grown in Nebraska, USA.</title>
        <authorList>
            <person name="Schachtman D."/>
        </authorList>
    </citation>
    <scope>NUCLEOTIDE SEQUENCE [LARGE SCALE GENOMIC DNA]</scope>
    <source>
        <strain evidence="2 3">CC146</strain>
    </source>
</reference>
<keyword evidence="1" id="KW-0812">Transmembrane</keyword>
<evidence type="ECO:0000313" key="3">
    <source>
        <dbReference type="Proteomes" id="UP001240164"/>
    </source>
</evidence>
<evidence type="ECO:0000256" key="1">
    <source>
        <dbReference type="SAM" id="Phobius"/>
    </source>
</evidence>
<dbReference type="EMBL" id="JAUSQP010000006">
    <property type="protein sequence ID" value="MDP9804815.1"/>
    <property type="molecule type" value="Genomic_DNA"/>
</dbReference>
<accession>A0ABD5AQJ8</accession>
<evidence type="ECO:0000313" key="2">
    <source>
        <dbReference type="EMBL" id="MDP9804815.1"/>
    </source>
</evidence>
<dbReference type="AlphaFoldDB" id="A0ABD5AQJ8"/>
<organism evidence="2 3">
    <name type="scientific">Acinetobacter calcoaceticus</name>
    <dbReference type="NCBI Taxonomy" id="471"/>
    <lineage>
        <taxon>Bacteria</taxon>
        <taxon>Pseudomonadati</taxon>
        <taxon>Pseudomonadota</taxon>
        <taxon>Gammaproteobacteria</taxon>
        <taxon>Moraxellales</taxon>
        <taxon>Moraxellaceae</taxon>
        <taxon>Acinetobacter</taxon>
        <taxon>Acinetobacter calcoaceticus/baumannii complex</taxon>
    </lineage>
</organism>
<keyword evidence="1" id="KW-1133">Transmembrane helix</keyword>
<proteinExistence type="predicted"/>
<sequence>MIMIMRIEGVILKLFSSYISSWLTSYFPIIIIKELD</sequence>
<name>A0ABD5AQJ8_ACICA</name>
<gene>
    <name evidence="2" type="ORF">J2771_003112</name>
</gene>